<feature type="transmembrane region" description="Helical" evidence="9">
    <location>
        <begin position="98"/>
        <end position="116"/>
    </location>
</feature>
<feature type="compositionally biased region" description="Basic and acidic residues" evidence="8">
    <location>
        <begin position="30"/>
        <end position="39"/>
    </location>
</feature>
<comment type="similarity">
    <text evidence="2">Belongs to the cation diffusion facilitator (CDF) transporter (TC 2.A.4) family. SLC30A subfamily.</text>
</comment>
<comment type="caution">
    <text evidence="11">The sequence shown here is derived from an EMBL/GenBank/DDBJ whole genome shotgun (WGS) entry which is preliminary data.</text>
</comment>
<evidence type="ECO:0000256" key="6">
    <source>
        <dbReference type="ARBA" id="ARBA00023065"/>
    </source>
</evidence>
<dbReference type="Pfam" id="PF01545">
    <property type="entry name" value="Cation_efflux"/>
    <property type="match status" value="1"/>
</dbReference>
<evidence type="ECO:0000256" key="2">
    <source>
        <dbReference type="ARBA" id="ARBA00008873"/>
    </source>
</evidence>
<dbReference type="STRING" id="200324.A0A2N5RWZ8"/>
<evidence type="ECO:0000259" key="10">
    <source>
        <dbReference type="Pfam" id="PF01545"/>
    </source>
</evidence>
<dbReference type="InterPro" id="IPR002524">
    <property type="entry name" value="Cation_efflux"/>
</dbReference>
<keyword evidence="7 9" id="KW-0472">Membrane</keyword>
<evidence type="ECO:0000256" key="4">
    <source>
        <dbReference type="ARBA" id="ARBA00022692"/>
    </source>
</evidence>
<dbReference type="PANTHER" id="PTHR45755:SF4">
    <property type="entry name" value="ZINC TRANSPORTER 7"/>
    <property type="match status" value="1"/>
</dbReference>
<dbReference type="Gene3D" id="1.20.1510.10">
    <property type="entry name" value="Cation efflux protein transmembrane domain"/>
    <property type="match status" value="1"/>
</dbReference>
<dbReference type="SUPFAM" id="SSF161111">
    <property type="entry name" value="Cation efflux protein transmembrane domain-like"/>
    <property type="match status" value="1"/>
</dbReference>
<dbReference type="InterPro" id="IPR045316">
    <property type="entry name" value="Msc2-like"/>
</dbReference>
<feature type="transmembrane region" description="Helical" evidence="9">
    <location>
        <begin position="198"/>
        <end position="215"/>
    </location>
</feature>
<reference evidence="11 12" key="1">
    <citation type="submission" date="2017-11" db="EMBL/GenBank/DDBJ databases">
        <title>De novo assembly and phasing of dikaryotic genomes from two isolates of Puccinia coronata f. sp. avenae, the causal agent of oat crown rust.</title>
        <authorList>
            <person name="Miller M.E."/>
            <person name="Zhang Y."/>
            <person name="Omidvar V."/>
            <person name="Sperschneider J."/>
            <person name="Schwessinger B."/>
            <person name="Raley C."/>
            <person name="Palmer J.M."/>
            <person name="Garnica D."/>
            <person name="Upadhyaya N."/>
            <person name="Rathjen J."/>
            <person name="Taylor J.M."/>
            <person name="Park R.F."/>
            <person name="Dodds P.N."/>
            <person name="Hirsch C.D."/>
            <person name="Kianian S.F."/>
            <person name="Figueroa M."/>
        </authorList>
    </citation>
    <scope>NUCLEOTIDE SEQUENCE [LARGE SCALE GENOMIC DNA]</scope>
    <source>
        <strain evidence="11">12NC29</strain>
    </source>
</reference>
<keyword evidence="4 9" id="KW-0812">Transmembrane</keyword>
<evidence type="ECO:0000256" key="9">
    <source>
        <dbReference type="SAM" id="Phobius"/>
    </source>
</evidence>
<dbReference type="GO" id="GO:0016020">
    <property type="term" value="C:membrane"/>
    <property type="evidence" value="ECO:0007669"/>
    <property type="project" value="UniProtKB-SubCell"/>
</dbReference>
<evidence type="ECO:0000256" key="5">
    <source>
        <dbReference type="ARBA" id="ARBA00022989"/>
    </source>
</evidence>
<dbReference type="PANTHER" id="PTHR45755">
    <property type="match status" value="1"/>
</dbReference>
<dbReference type="GO" id="GO:1904257">
    <property type="term" value="P:zinc ion import into Golgi lumen"/>
    <property type="evidence" value="ECO:0007669"/>
    <property type="project" value="TreeGrafter"/>
</dbReference>
<keyword evidence="6" id="KW-0406">Ion transport</keyword>
<dbReference type="GO" id="GO:0005385">
    <property type="term" value="F:zinc ion transmembrane transporter activity"/>
    <property type="evidence" value="ECO:0007669"/>
    <property type="project" value="InterPro"/>
</dbReference>
<evidence type="ECO:0000313" key="11">
    <source>
        <dbReference type="EMBL" id="PLW05531.1"/>
    </source>
</evidence>
<dbReference type="NCBIfam" id="TIGR01297">
    <property type="entry name" value="CDF"/>
    <property type="match status" value="1"/>
</dbReference>
<dbReference type="GO" id="GO:0031410">
    <property type="term" value="C:cytoplasmic vesicle"/>
    <property type="evidence" value="ECO:0007669"/>
    <property type="project" value="TreeGrafter"/>
</dbReference>
<feature type="transmembrane region" description="Helical" evidence="9">
    <location>
        <begin position="128"/>
        <end position="147"/>
    </location>
</feature>
<organism evidence="11 12">
    <name type="scientific">Puccinia coronata f. sp. avenae</name>
    <dbReference type="NCBI Taxonomy" id="200324"/>
    <lineage>
        <taxon>Eukaryota</taxon>
        <taxon>Fungi</taxon>
        <taxon>Dikarya</taxon>
        <taxon>Basidiomycota</taxon>
        <taxon>Pucciniomycotina</taxon>
        <taxon>Pucciniomycetes</taxon>
        <taxon>Pucciniales</taxon>
        <taxon>Pucciniaceae</taxon>
        <taxon>Puccinia</taxon>
    </lineage>
</organism>
<accession>A0A2N5RWZ8</accession>
<name>A0A2N5RWZ8_9BASI</name>
<dbReference type="GO" id="GO:0006882">
    <property type="term" value="P:intracellular zinc ion homeostasis"/>
    <property type="evidence" value="ECO:0007669"/>
    <property type="project" value="InterPro"/>
</dbReference>
<evidence type="ECO:0000256" key="8">
    <source>
        <dbReference type="SAM" id="MobiDB-lite"/>
    </source>
</evidence>
<dbReference type="OrthoDB" id="2506319at2759"/>
<keyword evidence="3" id="KW-0813">Transport</keyword>
<keyword evidence="5 9" id="KW-1133">Transmembrane helix</keyword>
<evidence type="ECO:0000256" key="7">
    <source>
        <dbReference type="ARBA" id="ARBA00023136"/>
    </source>
</evidence>
<sequence>MRGELVTPTLRAVSGAPRDGLPNASQTKESFSRKLDRPSPPKGFASRRTGLSDRFQLPAGPFQPIATSQASLPDRHLPVKSGPPCSDRYGRVETLSGFANGVFLLLALTFIVLEAVQRLVNPPAMNTIRLLAVSVVGLLVNLVGMFATRPRQHHHGHSHLHDDDHDHGRLDTKTLGSVGVIISTLLIERYGWTGFDPIASIFIAILIFASGVPLVQDSAKILMLCLDDRQETQVRKALGRLSKIEGLSTCSAPRFWPQNSSTISGSLHLQISPLPSRAESTKTSVSLGIPVMMPNEKEELLSFYGHAELVKKRVKQSLATSIPGLAQLTLQVEGIDGSKNCFCLTGPNS</sequence>
<dbReference type="AlphaFoldDB" id="A0A2N5RWZ8"/>
<keyword evidence="12" id="KW-1185">Reference proteome</keyword>
<evidence type="ECO:0000256" key="1">
    <source>
        <dbReference type="ARBA" id="ARBA00004141"/>
    </source>
</evidence>
<dbReference type="InterPro" id="IPR058533">
    <property type="entry name" value="Cation_efflux_TM"/>
</dbReference>
<evidence type="ECO:0000256" key="3">
    <source>
        <dbReference type="ARBA" id="ARBA00022448"/>
    </source>
</evidence>
<dbReference type="GO" id="GO:0005794">
    <property type="term" value="C:Golgi apparatus"/>
    <property type="evidence" value="ECO:0007669"/>
    <property type="project" value="TreeGrafter"/>
</dbReference>
<comment type="subcellular location">
    <subcellularLocation>
        <location evidence="1">Membrane</location>
        <topology evidence="1">Multi-pass membrane protein</topology>
    </subcellularLocation>
</comment>
<evidence type="ECO:0000313" key="12">
    <source>
        <dbReference type="Proteomes" id="UP000235388"/>
    </source>
</evidence>
<proteinExistence type="inferred from homology"/>
<feature type="region of interest" description="Disordered" evidence="8">
    <location>
        <begin position="1"/>
        <end position="49"/>
    </location>
</feature>
<gene>
    <name evidence="11" type="ORF">PCANC_28169</name>
</gene>
<dbReference type="EMBL" id="PGCJ01001425">
    <property type="protein sequence ID" value="PLW05531.1"/>
    <property type="molecule type" value="Genomic_DNA"/>
</dbReference>
<dbReference type="Proteomes" id="UP000235388">
    <property type="component" value="Unassembled WGS sequence"/>
</dbReference>
<dbReference type="InterPro" id="IPR027469">
    <property type="entry name" value="Cation_efflux_TMD_sf"/>
</dbReference>
<feature type="domain" description="Cation efflux protein transmembrane" evidence="10">
    <location>
        <begin position="89"/>
        <end position="223"/>
    </location>
</feature>
<protein>
    <recommendedName>
        <fullName evidence="10">Cation efflux protein transmembrane domain-containing protein</fullName>
    </recommendedName>
</protein>